<organism evidence="1 2">
    <name type="scientific">Romanomermis culicivorax</name>
    <name type="common">Nematode worm</name>
    <dbReference type="NCBI Taxonomy" id="13658"/>
    <lineage>
        <taxon>Eukaryota</taxon>
        <taxon>Metazoa</taxon>
        <taxon>Ecdysozoa</taxon>
        <taxon>Nematoda</taxon>
        <taxon>Enoplea</taxon>
        <taxon>Dorylaimia</taxon>
        <taxon>Mermithida</taxon>
        <taxon>Mermithoidea</taxon>
        <taxon>Mermithidae</taxon>
        <taxon>Romanomermis</taxon>
    </lineage>
</organism>
<dbReference type="Proteomes" id="UP000887565">
    <property type="component" value="Unplaced"/>
</dbReference>
<dbReference type="AlphaFoldDB" id="A0A915K142"/>
<reference evidence="2" key="1">
    <citation type="submission" date="2022-11" db="UniProtKB">
        <authorList>
            <consortium name="WormBaseParasite"/>
        </authorList>
    </citation>
    <scope>IDENTIFICATION</scope>
</reference>
<name>A0A915K142_ROMCU</name>
<keyword evidence="1" id="KW-1185">Reference proteome</keyword>
<dbReference type="WBParaSite" id="nRc.2.0.1.t31563-RA">
    <property type="protein sequence ID" value="nRc.2.0.1.t31563-RA"/>
    <property type="gene ID" value="nRc.2.0.1.g31563"/>
</dbReference>
<accession>A0A915K142</accession>
<evidence type="ECO:0000313" key="2">
    <source>
        <dbReference type="WBParaSite" id="nRc.2.0.1.t31563-RA"/>
    </source>
</evidence>
<sequence>MQETLNAFKLDEFKEGCWPEHCQWRLQMLMIRWFCDLQPCHTSPRGAAFLLLDFDLFQKCELQKMQKMGKTKQAAPRGSAR</sequence>
<proteinExistence type="predicted"/>
<protein>
    <submittedName>
        <fullName evidence="2">Uncharacterized protein</fullName>
    </submittedName>
</protein>
<evidence type="ECO:0000313" key="1">
    <source>
        <dbReference type="Proteomes" id="UP000887565"/>
    </source>
</evidence>